<dbReference type="OrthoDB" id="9776116at2"/>
<dbReference type="PANTHER" id="PTHR33608:SF6">
    <property type="entry name" value="BLL2464 PROTEIN"/>
    <property type="match status" value="1"/>
</dbReference>
<gene>
    <name evidence="2" type="ORF">DEO23_12540</name>
</gene>
<dbReference type="RefSeq" id="WP_109276370.1">
    <property type="nucleotide sequence ID" value="NZ_QFKX01000005.1"/>
</dbReference>
<dbReference type="Pfam" id="PF01882">
    <property type="entry name" value="DUF58"/>
    <property type="match status" value="1"/>
</dbReference>
<accession>A0A2U2RHT2</accession>
<dbReference type="InterPro" id="IPR036465">
    <property type="entry name" value="vWFA_dom_sf"/>
</dbReference>
<keyword evidence="3" id="KW-1185">Reference proteome</keyword>
<organism evidence="2 3">
    <name type="scientific">Brachybacterium endophyticum</name>
    <dbReference type="NCBI Taxonomy" id="2182385"/>
    <lineage>
        <taxon>Bacteria</taxon>
        <taxon>Bacillati</taxon>
        <taxon>Actinomycetota</taxon>
        <taxon>Actinomycetes</taxon>
        <taxon>Micrococcales</taxon>
        <taxon>Dermabacteraceae</taxon>
        <taxon>Brachybacterium</taxon>
    </lineage>
</organism>
<proteinExistence type="predicted"/>
<dbReference type="SUPFAM" id="SSF53300">
    <property type="entry name" value="vWA-like"/>
    <property type="match status" value="1"/>
</dbReference>
<dbReference type="AlphaFoldDB" id="A0A2U2RHT2"/>
<feature type="domain" description="DUF58" evidence="1">
    <location>
        <begin position="44"/>
        <end position="256"/>
    </location>
</feature>
<protein>
    <submittedName>
        <fullName evidence="2">DUF58 domain-containing protein</fullName>
    </submittedName>
</protein>
<name>A0A2U2RHT2_9MICO</name>
<dbReference type="EMBL" id="QFKX01000005">
    <property type="protein sequence ID" value="PWH05406.1"/>
    <property type="molecule type" value="Genomic_DNA"/>
</dbReference>
<evidence type="ECO:0000313" key="3">
    <source>
        <dbReference type="Proteomes" id="UP000245590"/>
    </source>
</evidence>
<sequence>MATSLLTRVKAQVDLYTSNRARGLIQGRGRSLFKGSGEDFDDLKYYQPGDKISDIDWKATARSGEPLIRQFNEERVRHLSIVADTSSAMATRAADGTSKRDAMVTAAGLVCFLAQQNGDLVSLVAGSQARPVQLPSRSSDGHLELLLRTIQQSTSAASEPSDVSWLLERAFRVTSRSTLMTLITDEAHPAIEDHSILRRLTTRHDVLVIRIGDADPLQPADLDHEVVDVEQPREISELARVSPRVARDVENYRRARREATGEMLDGLHVTHLLTGGEDAVVADMIAMLRAREYRHAHA</sequence>
<evidence type="ECO:0000313" key="2">
    <source>
        <dbReference type="EMBL" id="PWH05406.1"/>
    </source>
</evidence>
<dbReference type="Proteomes" id="UP000245590">
    <property type="component" value="Unassembled WGS sequence"/>
</dbReference>
<evidence type="ECO:0000259" key="1">
    <source>
        <dbReference type="Pfam" id="PF01882"/>
    </source>
</evidence>
<dbReference type="PANTHER" id="PTHR33608">
    <property type="entry name" value="BLL2464 PROTEIN"/>
    <property type="match status" value="1"/>
</dbReference>
<reference evidence="2 3" key="1">
    <citation type="submission" date="2018-05" db="EMBL/GenBank/DDBJ databases">
        <title>Brachybacterium sp. M1HQ-2T, whole genome shotgun sequence.</title>
        <authorList>
            <person name="Tuo L."/>
        </authorList>
    </citation>
    <scope>NUCLEOTIDE SEQUENCE [LARGE SCALE GENOMIC DNA]</scope>
    <source>
        <strain evidence="2 3">M1HQ-2</strain>
    </source>
</reference>
<comment type="caution">
    <text evidence="2">The sequence shown here is derived from an EMBL/GenBank/DDBJ whole genome shotgun (WGS) entry which is preliminary data.</text>
</comment>
<dbReference type="InterPro" id="IPR002881">
    <property type="entry name" value="DUF58"/>
</dbReference>